<keyword evidence="5" id="KW-0521">NADP</keyword>
<dbReference type="PROSITE" id="PS01136">
    <property type="entry name" value="UPF0034"/>
    <property type="match status" value="1"/>
</dbReference>
<dbReference type="InterPro" id="IPR004652">
    <property type="entry name" value="DusB-like"/>
</dbReference>
<keyword evidence="10" id="KW-1185">Reference proteome</keyword>
<feature type="domain" description="DUS-like FMN-binding" evidence="8">
    <location>
        <begin position="56"/>
        <end position="357"/>
    </location>
</feature>
<sequence length="418" mass="45059">MTVSASLASPQNDAAAHTCAQATPSSTVPADGGSATRLELPPLQLGNLTIDTPVVLAPMAGITNKAFRRLCREYGGGLYVTEMVTSRALVERNEKSMRIISHDEDESVRSVQLYGVEPKTVGAAVRMLVEEDRADHIDLNFGCPVPKVTRKGGGSALPWKTELFESIIRSATREAAQGNIPLTIKMRKGVTDDHLTFLDAGRIAREYGVAAVTLHGRTTGQFYSGQADWAAIKELREALPDVPVLGNGDIWTAEDAIRMVRETGVDGVVIGRGCQGRPWLFGDLQAAFEGSDQRFTPTLAEVGETFYRHAELLIDYFGNEEQALRDIRKHVAWYFKGYAVGGELRAAMATVGTLEQLRALLSELNPDAGYPGADAEGPRGRAGTPKRPALPDGWLDSRDLSEAHRAMIAAAESDVSGG</sequence>
<proteinExistence type="predicted"/>
<dbReference type="GO" id="GO:0003723">
    <property type="term" value="F:RNA binding"/>
    <property type="evidence" value="ECO:0007669"/>
    <property type="project" value="TreeGrafter"/>
</dbReference>
<accession>A0A931D7K3</accession>
<evidence type="ECO:0000313" key="10">
    <source>
        <dbReference type="Proteomes" id="UP000625033"/>
    </source>
</evidence>
<evidence type="ECO:0000256" key="4">
    <source>
        <dbReference type="ARBA" id="ARBA00022694"/>
    </source>
</evidence>
<dbReference type="SUPFAM" id="SSF51395">
    <property type="entry name" value="FMN-linked oxidoreductases"/>
    <property type="match status" value="1"/>
</dbReference>
<dbReference type="InterPro" id="IPR035587">
    <property type="entry name" value="DUS-like_FMN-bd"/>
</dbReference>
<comment type="cofactor">
    <cofactor evidence="1">
        <name>FMN</name>
        <dbReference type="ChEBI" id="CHEBI:58210"/>
    </cofactor>
</comment>
<evidence type="ECO:0000313" key="9">
    <source>
        <dbReference type="EMBL" id="MBG6083874.1"/>
    </source>
</evidence>
<feature type="region of interest" description="Disordered" evidence="7">
    <location>
        <begin position="368"/>
        <end position="396"/>
    </location>
</feature>
<keyword evidence="3" id="KW-0288">FMN</keyword>
<dbReference type="PANTHER" id="PTHR45846:SF1">
    <property type="entry name" value="TRNA-DIHYDROURIDINE(47) SYNTHASE [NAD(P)(+)]-LIKE"/>
    <property type="match status" value="1"/>
</dbReference>
<dbReference type="Gene3D" id="3.20.20.70">
    <property type="entry name" value="Aldolase class I"/>
    <property type="match status" value="1"/>
</dbReference>
<dbReference type="NCBIfam" id="TIGR00737">
    <property type="entry name" value="nifR3_yhdG"/>
    <property type="match status" value="1"/>
</dbReference>
<feature type="region of interest" description="Disordered" evidence="7">
    <location>
        <begin position="15"/>
        <end position="35"/>
    </location>
</feature>
<name>A0A931D7K3_9MICC</name>
<evidence type="ECO:0000256" key="1">
    <source>
        <dbReference type="ARBA" id="ARBA00001917"/>
    </source>
</evidence>
<evidence type="ECO:0000256" key="3">
    <source>
        <dbReference type="ARBA" id="ARBA00022643"/>
    </source>
</evidence>
<evidence type="ECO:0000256" key="2">
    <source>
        <dbReference type="ARBA" id="ARBA00022630"/>
    </source>
</evidence>
<evidence type="ECO:0000256" key="5">
    <source>
        <dbReference type="ARBA" id="ARBA00022857"/>
    </source>
</evidence>
<dbReference type="Gene3D" id="1.10.1200.80">
    <property type="entry name" value="Putative flavin oxidoreducatase, domain 2"/>
    <property type="match status" value="1"/>
</dbReference>
<protein>
    <submittedName>
        <fullName evidence="9">NifR3 family TIM-barrel protein</fullName>
    </submittedName>
</protein>
<comment type="caution">
    <text evidence="9">The sequence shown here is derived from an EMBL/GenBank/DDBJ whole genome shotgun (WGS) entry which is preliminary data.</text>
</comment>
<keyword evidence="6" id="KW-0560">Oxidoreductase</keyword>
<organism evidence="9 10">
    <name type="scientific">Zhihengliuella flava</name>
    <dbReference type="NCBI Taxonomy" id="1285193"/>
    <lineage>
        <taxon>Bacteria</taxon>
        <taxon>Bacillati</taxon>
        <taxon>Actinomycetota</taxon>
        <taxon>Actinomycetes</taxon>
        <taxon>Micrococcales</taxon>
        <taxon>Micrococcaceae</taxon>
        <taxon>Zhihengliuella</taxon>
    </lineage>
</organism>
<dbReference type="GO" id="GO:0017150">
    <property type="term" value="F:tRNA dihydrouridine synthase activity"/>
    <property type="evidence" value="ECO:0007669"/>
    <property type="project" value="InterPro"/>
</dbReference>
<dbReference type="Proteomes" id="UP000625033">
    <property type="component" value="Unassembled WGS sequence"/>
</dbReference>
<dbReference type="EMBL" id="JADOTZ010000001">
    <property type="protein sequence ID" value="MBG6083874.1"/>
    <property type="molecule type" value="Genomic_DNA"/>
</dbReference>
<dbReference type="InterPro" id="IPR018517">
    <property type="entry name" value="tRNA_hU_synthase_CS"/>
</dbReference>
<keyword evidence="2" id="KW-0285">Flavoprotein</keyword>
<keyword evidence="4" id="KW-0819">tRNA processing</keyword>
<dbReference type="PANTHER" id="PTHR45846">
    <property type="entry name" value="TRNA-DIHYDROURIDINE(47) SYNTHASE [NAD(P)(+)]-LIKE"/>
    <property type="match status" value="1"/>
</dbReference>
<dbReference type="AlphaFoldDB" id="A0A931D7K3"/>
<dbReference type="InterPro" id="IPR024036">
    <property type="entry name" value="tRNA-dHydroUridine_Synthase_C"/>
</dbReference>
<dbReference type="Pfam" id="PF01207">
    <property type="entry name" value="Dus"/>
    <property type="match status" value="1"/>
</dbReference>
<evidence type="ECO:0000256" key="6">
    <source>
        <dbReference type="ARBA" id="ARBA00023002"/>
    </source>
</evidence>
<reference evidence="9" key="1">
    <citation type="submission" date="2020-11" db="EMBL/GenBank/DDBJ databases">
        <title>Sequencing the genomes of 1000 actinobacteria strains.</title>
        <authorList>
            <person name="Klenk H.-P."/>
        </authorList>
    </citation>
    <scope>NUCLEOTIDE SEQUENCE</scope>
    <source>
        <strain evidence="9">DSM 26152</strain>
    </source>
</reference>
<gene>
    <name evidence="9" type="ORF">IW252_000641</name>
</gene>
<evidence type="ECO:0000256" key="7">
    <source>
        <dbReference type="SAM" id="MobiDB-lite"/>
    </source>
</evidence>
<dbReference type="CDD" id="cd02801">
    <property type="entry name" value="DUS_like_FMN"/>
    <property type="match status" value="1"/>
</dbReference>
<dbReference type="GO" id="GO:0050660">
    <property type="term" value="F:flavin adenine dinucleotide binding"/>
    <property type="evidence" value="ECO:0007669"/>
    <property type="project" value="InterPro"/>
</dbReference>
<dbReference type="InterPro" id="IPR013785">
    <property type="entry name" value="Aldolase_TIM"/>
</dbReference>
<evidence type="ECO:0000259" key="8">
    <source>
        <dbReference type="Pfam" id="PF01207"/>
    </source>
</evidence>